<protein>
    <submittedName>
        <fullName evidence="2">Uncharacterized protein (TIGR02246 family)</fullName>
    </submittedName>
</protein>
<dbReference type="InterPro" id="IPR037401">
    <property type="entry name" value="SnoaL-like"/>
</dbReference>
<accession>A0A840QAH8</accession>
<evidence type="ECO:0000313" key="3">
    <source>
        <dbReference type="Proteomes" id="UP000584374"/>
    </source>
</evidence>
<evidence type="ECO:0000259" key="1">
    <source>
        <dbReference type="Pfam" id="PF12680"/>
    </source>
</evidence>
<dbReference type="EMBL" id="JACHIW010000001">
    <property type="protein sequence ID" value="MBB5156957.1"/>
    <property type="molecule type" value="Genomic_DNA"/>
</dbReference>
<reference evidence="2 3" key="1">
    <citation type="submission" date="2020-08" db="EMBL/GenBank/DDBJ databases">
        <title>Sequencing the genomes of 1000 actinobacteria strains.</title>
        <authorList>
            <person name="Klenk H.-P."/>
        </authorList>
    </citation>
    <scope>NUCLEOTIDE SEQUENCE [LARGE SCALE GENOMIC DNA]</scope>
    <source>
        <strain evidence="2 3">DSM 45584</strain>
    </source>
</reference>
<feature type="domain" description="SnoaL-like" evidence="1">
    <location>
        <begin position="14"/>
        <end position="115"/>
    </location>
</feature>
<dbReference type="AlphaFoldDB" id="A0A840QAH8"/>
<proteinExistence type="predicted"/>
<dbReference type="Proteomes" id="UP000584374">
    <property type="component" value="Unassembled WGS sequence"/>
</dbReference>
<sequence>MSLTMTPEERVAMVHAQCAAVDAGDAESFGAWFADDATYTFASNNTVVGRHSIVAATAAAANTLPWVRHVVDQIVDTGDGQLFCRFTIETEAPDGTPLALPCVTVMWLKGTQVVDYRVHMDITPALP</sequence>
<keyword evidence="3" id="KW-1185">Reference proteome</keyword>
<dbReference type="SUPFAM" id="SSF54427">
    <property type="entry name" value="NTF2-like"/>
    <property type="match status" value="1"/>
</dbReference>
<organism evidence="2 3">
    <name type="scientific">Saccharopolyspora phatthalungensis</name>
    <dbReference type="NCBI Taxonomy" id="664693"/>
    <lineage>
        <taxon>Bacteria</taxon>
        <taxon>Bacillati</taxon>
        <taxon>Actinomycetota</taxon>
        <taxon>Actinomycetes</taxon>
        <taxon>Pseudonocardiales</taxon>
        <taxon>Pseudonocardiaceae</taxon>
        <taxon>Saccharopolyspora</taxon>
    </lineage>
</organism>
<comment type="caution">
    <text evidence="2">The sequence shown here is derived from an EMBL/GenBank/DDBJ whole genome shotgun (WGS) entry which is preliminary data.</text>
</comment>
<dbReference type="Pfam" id="PF12680">
    <property type="entry name" value="SnoaL_2"/>
    <property type="match status" value="1"/>
</dbReference>
<dbReference type="RefSeq" id="WP_184727990.1">
    <property type="nucleotide sequence ID" value="NZ_JACHIW010000001.1"/>
</dbReference>
<dbReference type="Gene3D" id="3.10.450.50">
    <property type="match status" value="1"/>
</dbReference>
<evidence type="ECO:0000313" key="2">
    <source>
        <dbReference type="EMBL" id="MBB5156957.1"/>
    </source>
</evidence>
<gene>
    <name evidence="2" type="ORF">BJ970_004491</name>
</gene>
<name>A0A840QAH8_9PSEU</name>
<dbReference type="InterPro" id="IPR032710">
    <property type="entry name" value="NTF2-like_dom_sf"/>
</dbReference>